<gene>
    <name evidence="3" type="ORF">INT47_008491</name>
</gene>
<feature type="signal peptide" evidence="2">
    <location>
        <begin position="1"/>
        <end position="22"/>
    </location>
</feature>
<keyword evidence="2" id="KW-0732">Signal</keyword>
<feature type="chain" id="PRO_5034362998" evidence="2">
    <location>
        <begin position="23"/>
        <end position="226"/>
    </location>
</feature>
<accession>A0A8H7V683</accession>
<reference evidence="3" key="1">
    <citation type="submission" date="2020-12" db="EMBL/GenBank/DDBJ databases">
        <title>Metabolic potential, ecology and presence of endohyphal bacteria is reflected in genomic diversity of Mucoromycotina.</title>
        <authorList>
            <person name="Muszewska A."/>
            <person name="Okrasinska A."/>
            <person name="Steczkiewicz K."/>
            <person name="Drgas O."/>
            <person name="Orlowska M."/>
            <person name="Perlinska-Lenart U."/>
            <person name="Aleksandrzak-Piekarczyk T."/>
            <person name="Szatraj K."/>
            <person name="Zielenkiewicz U."/>
            <person name="Pilsyk S."/>
            <person name="Malc E."/>
            <person name="Mieczkowski P."/>
            <person name="Kruszewska J.S."/>
            <person name="Biernat P."/>
            <person name="Pawlowska J."/>
        </authorList>
    </citation>
    <scope>NUCLEOTIDE SEQUENCE</scope>
    <source>
        <strain evidence="3">WA0000017839</strain>
    </source>
</reference>
<keyword evidence="4" id="KW-1185">Reference proteome</keyword>
<evidence type="ECO:0000313" key="3">
    <source>
        <dbReference type="EMBL" id="KAG2207022.1"/>
    </source>
</evidence>
<evidence type="ECO:0000256" key="2">
    <source>
        <dbReference type="SAM" id="SignalP"/>
    </source>
</evidence>
<feature type="region of interest" description="Disordered" evidence="1">
    <location>
        <begin position="140"/>
        <end position="226"/>
    </location>
</feature>
<dbReference type="AlphaFoldDB" id="A0A8H7V683"/>
<comment type="caution">
    <text evidence="3">The sequence shown here is derived from an EMBL/GenBank/DDBJ whole genome shotgun (WGS) entry which is preliminary data.</text>
</comment>
<sequence length="226" mass="24468">MHLSSVLTLLGTATLLVFEAYAVTKHSKSPDTHQLNPAVISFQRRKGDLQPVSFLQSSPSKRLYHERRFNKASLHKRDYATTLKYLRAAMNSYRKDFVTPPPVELIQLEEQLPPTAAPPLPVGSVPSSPVAYAPIAASPMAPPPPPVSAAPALPPVTQIPELDTENPSTPAADDATPTEAEKGAESSDTKIPVIDWEEDDIFDPEEDPSDVGPPPVVNGIPVDREE</sequence>
<dbReference type="EMBL" id="JAEPRD010000027">
    <property type="protein sequence ID" value="KAG2207022.1"/>
    <property type="molecule type" value="Genomic_DNA"/>
</dbReference>
<organism evidence="3 4">
    <name type="scientific">Mucor saturninus</name>
    <dbReference type="NCBI Taxonomy" id="64648"/>
    <lineage>
        <taxon>Eukaryota</taxon>
        <taxon>Fungi</taxon>
        <taxon>Fungi incertae sedis</taxon>
        <taxon>Mucoromycota</taxon>
        <taxon>Mucoromycotina</taxon>
        <taxon>Mucoromycetes</taxon>
        <taxon>Mucorales</taxon>
        <taxon>Mucorineae</taxon>
        <taxon>Mucoraceae</taxon>
        <taxon>Mucor</taxon>
    </lineage>
</organism>
<feature type="compositionally biased region" description="Pro residues" evidence="1">
    <location>
        <begin position="140"/>
        <end position="154"/>
    </location>
</feature>
<name>A0A8H7V683_9FUNG</name>
<proteinExistence type="predicted"/>
<dbReference type="Proteomes" id="UP000603453">
    <property type="component" value="Unassembled WGS sequence"/>
</dbReference>
<feature type="compositionally biased region" description="Acidic residues" evidence="1">
    <location>
        <begin position="195"/>
        <end position="209"/>
    </location>
</feature>
<evidence type="ECO:0000256" key="1">
    <source>
        <dbReference type="SAM" id="MobiDB-lite"/>
    </source>
</evidence>
<protein>
    <submittedName>
        <fullName evidence="3">Uncharacterized protein</fullName>
    </submittedName>
</protein>
<feature type="compositionally biased region" description="Low complexity" evidence="1">
    <location>
        <begin position="169"/>
        <end position="178"/>
    </location>
</feature>
<feature type="compositionally biased region" description="Low complexity" evidence="1">
    <location>
        <begin position="217"/>
        <end position="226"/>
    </location>
</feature>
<dbReference type="OrthoDB" id="2280955at2759"/>
<evidence type="ECO:0000313" key="4">
    <source>
        <dbReference type="Proteomes" id="UP000603453"/>
    </source>
</evidence>
<feature type="compositionally biased region" description="Basic and acidic residues" evidence="1">
    <location>
        <begin position="179"/>
        <end position="188"/>
    </location>
</feature>